<organism evidence="7 8">
    <name type="scientific">Gehongia tenuis</name>
    <dbReference type="NCBI Taxonomy" id="2763655"/>
    <lineage>
        <taxon>Bacteria</taxon>
        <taxon>Bacillati</taxon>
        <taxon>Bacillota</taxon>
        <taxon>Clostridia</taxon>
        <taxon>Christensenellales</taxon>
        <taxon>Christensenellaceae</taxon>
        <taxon>Gehongia</taxon>
    </lineage>
</organism>
<dbReference type="GO" id="GO:0008483">
    <property type="term" value="F:transaminase activity"/>
    <property type="evidence" value="ECO:0007669"/>
    <property type="project" value="UniProtKB-KW"/>
</dbReference>
<proteinExistence type="inferred from homology"/>
<dbReference type="InterPro" id="IPR015422">
    <property type="entry name" value="PyrdxlP-dep_Trfase_small"/>
</dbReference>
<dbReference type="Gene3D" id="3.40.640.10">
    <property type="entry name" value="Type I PLP-dependent aspartate aminotransferase-like (Major domain)"/>
    <property type="match status" value="1"/>
</dbReference>
<comment type="cofactor">
    <cofactor evidence="1">
        <name>pyridoxal 5'-phosphate</name>
        <dbReference type="ChEBI" id="CHEBI:597326"/>
    </cofactor>
</comment>
<evidence type="ECO:0000256" key="1">
    <source>
        <dbReference type="ARBA" id="ARBA00001933"/>
    </source>
</evidence>
<dbReference type="PANTHER" id="PTHR43586:SF4">
    <property type="entry name" value="ISOPENICILLIN N EPIMERASE"/>
    <property type="match status" value="1"/>
</dbReference>
<comment type="catalytic activity">
    <reaction evidence="5">
        <text>(sulfur carrier)-H + L-cysteine = (sulfur carrier)-SH + L-alanine</text>
        <dbReference type="Rhea" id="RHEA:43892"/>
        <dbReference type="Rhea" id="RHEA-COMP:14737"/>
        <dbReference type="Rhea" id="RHEA-COMP:14739"/>
        <dbReference type="ChEBI" id="CHEBI:29917"/>
        <dbReference type="ChEBI" id="CHEBI:35235"/>
        <dbReference type="ChEBI" id="CHEBI:57972"/>
        <dbReference type="ChEBI" id="CHEBI:64428"/>
        <dbReference type="EC" id="2.8.1.7"/>
    </reaction>
</comment>
<evidence type="ECO:0000256" key="3">
    <source>
        <dbReference type="ARBA" id="ARBA00012239"/>
    </source>
</evidence>
<dbReference type="GO" id="GO:0031071">
    <property type="term" value="F:cysteine desulfurase activity"/>
    <property type="evidence" value="ECO:0007669"/>
    <property type="project" value="UniProtKB-EC"/>
</dbReference>
<sequence length="379" mass="41036">MIYLDNAATSFPKPPEVYRSVYSTMTKICANPGRSGHKMSLAAGRVVYAAREMCCRYFHCGDPLSFVFCSNCTDALNLGIKGILKPRSHVVSTFLEHNSVLRVLKKLEAERYITLTLVYPQENGVVSAASIAKAVKSSTRLVVLTHCSNLTGAIQPVYEVGAMLKKRGIPFLIDAAQSAGILTLDLVKLEADLIAFPGHKGLYGPQGTGGLYIRPGLMLKTLKEGGTGTASDSFFQPMETPERYESGTLNTPGLAGLYAGLRFVMDHQSEILPHERELSTRLITGLKNMKDVSVYSPEDPNFRSGVVAFNLQGRDSGEVADALNDRGIAVRAGLHCAPLAHKYLGTLQQGAIRASFGFFNTAEDVDALLFALCAVQKEP</sequence>
<dbReference type="InterPro" id="IPR010969">
    <property type="entry name" value="Cys_dSase-rel_unknwn_funct"/>
</dbReference>
<keyword evidence="4" id="KW-0663">Pyridoxal phosphate</keyword>
<dbReference type="AlphaFoldDB" id="A0A926D418"/>
<dbReference type="InterPro" id="IPR015421">
    <property type="entry name" value="PyrdxlP-dep_Trfase_major"/>
</dbReference>
<protein>
    <recommendedName>
        <fullName evidence="3">cysteine desulfurase</fullName>
        <ecNumber evidence="3">2.8.1.7</ecNumber>
    </recommendedName>
</protein>
<dbReference type="InterPro" id="IPR016454">
    <property type="entry name" value="Cysteine_dSase"/>
</dbReference>
<dbReference type="EC" id="2.8.1.7" evidence="3"/>
<dbReference type="SUPFAM" id="SSF53383">
    <property type="entry name" value="PLP-dependent transferases"/>
    <property type="match status" value="1"/>
</dbReference>
<dbReference type="Gene3D" id="3.90.1150.10">
    <property type="entry name" value="Aspartate Aminotransferase, domain 1"/>
    <property type="match status" value="1"/>
</dbReference>
<evidence type="ECO:0000313" key="8">
    <source>
        <dbReference type="Proteomes" id="UP000623172"/>
    </source>
</evidence>
<evidence type="ECO:0000256" key="5">
    <source>
        <dbReference type="ARBA" id="ARBA00050776"/>
    </source>
</evidence>
<keyword evidence="7" id="KW-0032">Aminotransferase</keyword>
<keyword evidence="8" id="KW-1185">Reference proteome</keyword>
<accession>A0A926D418</accession>
<dbReference type="PANTHER" id="PTHR43586">
    <property type="entry name" value="CYSTEINE DESULFURASE"/>
    <property type="match status" value="1"/>
</dbReference>
<comment type="caution">
    <text evidence="7">The sequence shown here is derived from an EMBL/GenBank/DDBJ whole genome shotgun (WGS) entry which is preliminary data.</text>
</comment>
<evidence type="ECO:0000256" key="2">
    <source>
        <dbReference type="ARBA" id="ARBA00010447"/>
    </source>
</evidence>
<dbReference type="Pfam" id="PF00266">
    <property type="entry name" value="Aminotran_5"/>
    <property type="match status" value="1"/>
</dbReference>
<dbReference type="EMBL" id="JACRSR010000001">
    <property type="protein sequence ID" value="MBC8530952.1"/>
    <property type="molecule type" value="Genomic_DNA"/>
</dbReference>
<keyword evidence="7" id="KW-0808">Transferase</keyword>
<gene>
    <name evidence="7" type="ORF">H8696_03730</name>
</gene>
<comment type="similarity">
    <text evidence="2">Belongs to the class-V pyridoxal-phosphate-dependent aminotransferase family. Csd subfamily.</text>
</comment>
<name>A0A926D418_9FIRM</name>
<reference evidence="7" key="1">
    <citation type="submission" date="2020-08" db="EMBL/GenBank/DDBJ databases">
        <title>Genome public.</title>
        <authorList>
            <person name="Liu C."/>
            <person name="Sun Q."/>
        </authorList>
    </citation>
    <scope>NUCLEOTIDE SEQUENCE</scope>
    <source>
        <strain evidence="7">NSJ-53</strain>
    </source>
</reference>
<dbReference type="InterPro" id="IPR000192">
    <property type="entry name" value="Aminotrans_V_dom"/>
</dbReference>
<feature type="domain" description="Aminotransferase class V" evidence="6">
    <location>
        <begin position="2"/>
        <end position="368"/>
    </location>
</feature>
<dbReference type="NCBIfam" id="TIGR01977">
    <property type="entry name" value="am_tr_V_EF2568"/>
    <property type="match status" value="1"/>
</dbReference>
<dbReference type="PIRSF" id="PIRSF005572">
    <property type="entry name" value="NifS"/>
    <property type="match status" value="1"/>
</dbReference>
<evidence type="ECO:0000256" key="4">
    <source>
        <dbReference type="ARBA" id="ARBA00022898"/>
    </source>
</evidence>
<dbReference type="InterPro" id="IPR015424">
    <property type="entry name" value="PyrdxlP-dep_Trfase"/>
</dbReference>
<evidence type="ECO:0000313" key="7">
    <source>
        <dbReference type="EMBL" id="MBC8530952.1"/>
    </source>
</evidence>
<dbReference type="RefSeq" id="WP_249315020.1">
    <property type="nucleotide sequence ID" value="NZ_JACRSR010000001.1"/>
</dbReference>
<dbReference type="Proteomes" id="UP000623172">
    <property type="component" value="Unassembled WGS sequence"/>
</dbReference>
<evidence type="ECO:0000259" key="6">
    <source>
        <dbReference type="Pfam" id="PF00266"/>
    </source>
</evidence>